<evidence type="ECO:0000256" key="1">
    <source>
        <dbReference type="SAM" id="MobiDB-lite"/>
    </source>
</evidence>
<feature type="region of interest" description="Disordered" evidence="1">
    <location>
        <begin position="1"/>
        <end position="37"/>
    </location>
</feature>
<accession>A0A6J4UFF9</accession>
<reference evidence="2" key="1">
    <citation type="submission" date="2020-02" db="EMBL/GenBank/DDBJ databases">
        <authorList>
            <person name="Meier V. D."/>
        </authorList>
    </citation>
    <scope>NUCLEOTIDE SEQUENCE</scope>
    <source>
        <strain evidence="2">AVDCRST_MAG79</strain>
    </source>
</reference>
<feature type="non-terminal residue" evidence="2">
    <location>
        <position position="37"/>
    </location>
</feature>
<protein>
    <submittedName>
        <fullName evidence="2">Uncharacterized protein</fullName>
    </submittedName>
</protein>
<evidence type="ECO:0000313" key="2">
    <source>
        <dbReference type="EMBL" id="CAA9546649.1"/>
    </source>
</evidence>
<proteinExistence type="predicted"/>
<name>A0A6J4UFF9_9ACTN</name>
<dbReference type="AlphaFoldDB" id="A0A6J4UFF9"/>
<organism evidence="2">
    <name type="scientific">uncultured Thermoleophilia bacterium</name>
    <dbReference type="NCBI Taxonomy" id="1497501"/>
    <lineage>
        <taxon>Bacteria</taxon>
        <taxon>Bacillati</taxon>
        <taxon>Actinomycetota</taxon>
        <taxon>Thermoleophilia</taxon>
        <taxon>environmental samples</taxon>
    </lineage>
</organism>
<sequence>VRPRSHPRAQGRLPRGGPDDGGCAGRGGPRPVGRSEA</sequence>
<gene>
    <name evidence="2" type="ORF">AVDCRST_MAG79-2358</name>
</gene>
<feature type="compositionally biased region" description="Gly residues" evidence="1">
    <location>
        <begin position="19"/>
        <end position="30"/>
    </location>
</feature>
<dbReference type="EMBL" id="CADCWC010000355">
    <property type="protein sequence ID" value="CAA9546649.1"/>
    <property type="molecule type" value="Genomic_DNA"/>
</dbReference>
<feature type="non-terminal residue" evidence="2">
    <location>
        <position position="1"/>
    </location>
</feature>